<evidence type="ECO:0000313" key="3">
    <source>
        <dbReference type="EMBL" id="GLB69158.1"/>
    </source>
</evidence>
<dbReference type="InterPro" id="IPR011856">
    <property type="entry name" value="tRNA_endonuc-like_dom_sf"/>
</dbReference>
<dbReference type="InterPro" id="IPR009362">
    <property type="entry name" value="YhcG_C"/>
</dbReference>
<dbReference type="Pfam" id="PF06250">
    <property type="entry name" value="YhcG_C"/>
    <property type="match status" value="1"/>
</dbReference>
<feature type="domain" description="YhcG N-terminal" evidence="2">
    <location>
        <begin position="20"/>
        <end position="155"/>
    </location>
</feature>
<dbReference type="InterPro" id="IPR041527">
    <property type="entry name" value="YhcG_N"/>
</dbReference>
<dbReference type="Proteomes" id="UP001209654">
    <property type="component" value="Unassembled WGS sequence"/>
</dbReference>
<evidence type="ECO:0000259" key="1">
    <source>
        <dbReference type="Pfam" id="PF06250"/>
    </source>
</evidence>
<evidence type="ECO:0008006" key="5">
    <source>
        <dbReference type="Google" id="ProtNLM"/>
    </source>
</evidence>
<organism evidence="3 4">
    <name type="scientific">Arthrobacter mangrovi</name>
    <dbReference type="NCBI Taxonomy" id="2966350"/>
    <lineage>
        <taxon>Bacteria</taxon>
        <taxon>Bacillati</taxon>
        <taxon>Actinomycetota</taxon>
        <taxon>Actinomycetes</taxon>
        <taxon>Micrococcales</taxon>
        <taxon>Micrococcaceae</taxon>
        <taxon>Arthrobacter</taxon>
    </lineage>
</organism>
<name>A0ABQ5MYY8_9MICC</name>
<keyword evidence="4" id="KW-1185">Reference proteome</keyword>
<evidence type="ECO:0000259" key="2">
    <source>
        <dbReference type="Pfam" id="PF17761"/>
    </source>
</evidence>
<dbReference type="Gene3D" id="3.40.1350.10">
    <property type="match status" value="1"/>
</dbReference>
<dbReference type="PANTHER" id="PTHR30547:SF0">
    <property type="entry name" value="BLR8175 PROTEIN"/>
    <property type="match status" value="1"/>
</dbReference>
<dbReference type="RefSeq" id="WP_264797245.1">
    <property type="nucleotide sequence ID" value="NZ_BRVS01000027.1"/>
</dbReference>
<dbReference type="InterPro" id="IPR053148">
    <property type="entry name" value="PD-DEXK-like_domain"/>
</dbReference>
<gene>
    <name evidence="3" type="ORF">AHIS1636_36010</name>
</gene>
<reference evidence="3 4" key="1">
    <citation type="journal article" date="2023" name="Int. J. Syst. Evol. Microbiol.">
        <title>Arthrobacter mangrovi sp. nov., an actinobacterium isolated from the rhizosphere of a mangrove.</title>
        <authorList>
            <person name="Hamada M."/>
            <person name="Saitou S."/>
            <person name="Enomoto N."/>
            <person name="Nanri K."/>
            <person name="Hidaka K."/>
            <person name="Miura T."/>
            <person name="Tamura T."/>
        </authorList>
    </citation>
    <scope>NUCLEOTIDE SEQUENCE [LARGE SCALE GENOMIC DNA]</scope>
    <source>
        <strain evidence="3 4">NBRC 112813</strain>
    </source>
</reference>
<dbReference type="EMBL" id="BRVS01000027">
    <property type="protein sequence ID" value="GLB69158.1"/>
    <property type="molecule type" value="Genomic_DNA"/>
</dbReference>
<dbReference type="Pfam" id="PF17761">
    <property type="entry name" value="DUF1016_N"/>
    <property type="match status" value="1"/>
</dbReference>
<comment type="caution">
    <text evidence="3">The sequence shown here is derived from an EMBL/GenBank/DDBJ whole genome shotgun (WGS) entry which is preliminary data.</text>
</comment>
<accession>A0ABQ5MYY8</accession>
<feature type="domain" description="YhcG PDDEXK nuclease" evidence="1">
    <location>
        <begin position="177"/>
        <end position="324"/>
    </location>
</feature>
<evidence type="ECO:0000313" key="4">
    <source>
        <dbReference type="Proteomes" id="UP001209654"/>
    </source>
</evidence>
<sequence length="357" mass="39588">MTELEPELPGDYAAVLSALKVLVQEAQHRAQRAVNTAMVELYWNLGRTILDKQATEPWGSKVLDRLARDLRAEFPHMKGFSRTNLYNMRAFAAAWKGPEPIVQTPSGQLSWSHNVALLNKLNEHGLRRWYALKAVEHGWSVAVLEHQILTQLHSREAAAPNNLEARLPGEGSDLAREVAKDPLVLDFLGLTEEAEELAIEQAMTLRMSQTLAEFGRGFAFYGRQYHLDVEGEDFYIDLLLVHVPTNRFVVVELKAGRFKPEHLGQLNFYVAAVNDLVKFPGMAPTVGILVCGSKHEPTVRYALDGSSQPIAVTSYTYDKLPPEEREALPSPEAITAALEQGNVQSAADGEDIGGLAR</sequence>
<protein>
    <recommendedName>
        <fullName evidence="5">DUF1016 domain-containing protein</fullName>
    </recommendedName>
</protein>
<dbReference type="PANTHER" id="PTHR30547">
    <property type="entry name" value="UNCHARACTERIZED PROTEIN YHCG-RELATED"/>
    <property type="match status" value="1"/>
</dbReference>
<proteinExistence type="predicted"/>